<sequence length="204" mass="21438">MAAGAARADADARVTSDPETAARLGERIRALRKARGLTLARVAAATGLSHPFLSQVERGIHQPSLGSLRRIAVALETSPVELVAAADEPSDEPARVELVRAGDGAVPEGFSRGTARALAHGASAFHPLEVEVTRSERGERFAHAEGEFVYVLAGAIRLELDGEEHALAAGDSASYAGGVQHRWWTPDGGAARLLVVKETVRAAR</sequence>
<dbReference type="InterPro" id="IPR010982">
    <property type="entry name" value="Lambda_DNA-bd_dom_sf"/>
</dbReference>
<dbReference type="Pfam" id="PF07883">
    <property type="entry name" value="Cupin_2"/>
    <property type="match status" value="1"/>
</dbReference>
<dbReference type="EMBL" id="BAABKO010000002">
    <property type="protein sequence ID" value="GAA4770290.1"/>
    <property type="molecule type" value="Genomic_DNA"/>
</dbReference>
<dbReference type="InterPro" id="IPR001387">
    <property type="entry name" value="Cro/C1-type_HTH"/>
</dbReference>
<gene>
    <name evidence="3" type="ORF">GCM10023351_12580</name>
</gene>
<name>A0ABP8ZYX9_9MICO</name>
<dbReference type="SMART" id="SM00530">
    <property type="entry name" value="HTH_XRE"/>
    <property type="match status" value="1"/>
</dbReference>
<proteinExistence type="predicted"/>
<keyword evidence="4" id="KW-1185">Reference proteome</keyword>
<comment type="caution">
    <text evidence="3">The sequence shown here is derived from an EMBL/GenBank/DDBJ whole genome shotgun (WGS) entry which is preliminary data.</text>
</comment>
<feature type="domain" description="HTH cro/C1-type" evidence="2">
    <location>
        <begin position="28"/>
        <end position="82"/>
    </location>
</feature>
<dbReference type="PANTHER" id="PTHR46797">
    <property type="entry name" value="HTH-TYPE TRANSCRIPTIONAL REGULATOR"/>
    <property type="match status" value="1"/>
</dbReference>
<evidence type="ECO:0000313" key="4">
    <source>
        <dbReference type="Proteomes" id="UP001501645"/>
    </source>
</evidence>
<dbReference type="InterPro" id="IPR011051">
    <property type="entry name" value="RmlC_Cupin_sf"/>
</dbReference>
<dbReference type="CDD" id="cd00093">
    <property type="entry name" value="HTH_XRE"/>
    <property type="match status" value="1"/>
</dbReference>
<dbReference type="Proteomes" id="UP001501645">
    <property type="component" value="Unassembled WGS sequence"/>
</dbReference>
<keyword evidence="1" id="KW-0238">DNA-binding</keyword>
<dbReference type="RefSeq" id="WP_345437174.1">
    <property type="nucleotide sequence ID" value="NZ_BAABKO010000002.1"/>
</dbReference>
<organism evidence="3 4">
    <name type="scientific">Microbacterium gilvum</name>
    <dbReference type="NCBI Taxonomy" id="1336204"/>
    <lineage>
        <taxon>Bacteria</taxon>
        <taxon>Bacillati</taxon>
        <taxon>Actinomycetota</taxon>
        <taxon>Actinomycetes</taxon>
        <taxon>Micrococcales</taxon>
        <taxon>Microbacteriaceae</taxon>
        <taxon>Microbacterium</taxon>
    </lineage>
</organism>
<dbReference type="CDD" id="cd02209">
    <property type="entry name" value="cupin_XRE_C"/>
    <property type="match status" value="1"/>
</dbReference>
<reference evidence="4" key="1">
    <citation type="journal article" date="2019" name="Int. J. Syst. Evol. Microbiol.">
        <title>The Global Catalogue of Microorganisms (GCM) 10K type strain sequencing project: providing services to taxonomists for standard genome sequencing and annotation.</title>
        <authorList>
            <consortium name="The Broad Institute Genomics Platform"/>
            <consortium name="The Broad Institute Genome Sequencing Center for Infectious Disease"/>
            <person name="Wu L."/>
            <person name="Ma J."/>
        </authorList>
    </citation>
    <scope>NUCLEOTIDE SEQUENCE [LARGE SCALE GENOMIC DNA]</scope>
    <source>
        <strain evidence="4">JCM 18537</strain>
    </source>
</reference>
<dbReference type="InterPro" id="IPR014710">
    <property type="entry name" value="RmlC-like_jellyroll"/>
</dbReference>
<accession>A0ABP8ZYX9</accession>
<dbReference type="PANTHER" id="PTHR46797:SF1">
    <property type="entry name" value="METHYLPHOSPHONATE SYNTHASE"/>
    <property type="match status" value="1"/>
</dbReference>
<dbReference type="SUPFAM" id="SSF47413">
    <property type="entry name" value="lambda repressor-like DNA-binding domains"/>
    <property type="match status" value="1"/>
</dbReference>
<protein>
    <submittedName>
        <fullName evidence="3">XRE family transcriptional regulator</fullName>
    </submittedName>
</protein>
<evidence type="ECO:0000313" key="3">
    <source>
        <dbReference type="EMBL" id="GAA4770290.1"/>
    </source>
</evidence>
<dbReference type="Gene3D" id="1.10.260.40">
    <property type="entry name" value="lambda repressor-like DNA-binding domains"/>
    <property type="match status" value="1"/>
</dbReference>
<dbReference type="InterPro" id="IPR013096">
    <property type="entry name" value="Cupin_2"/>
</dbReference>
<dbReference type="Gene3D" id="2.60.120.10">
    <property type="entry name" value="Jelly Rolls"/>
    <property type="match status" value="1"/>
</dbReference>
<evidence type="ECO:0000256" key="1">
    <source>
        <dbReference type="ARBA" id="ARBA00023125"/>
    </source>
</evidence>
<dbReference type="Pfam" id="PF13560">
    <property type="entry name" value="HTH_31"/>
    <property type="match status" value="1"/>
</dbReference>
<dbReference type="InterPro" id="IPR050807">
    <property type="entry name" value="TransReg_Diox_bact_type"/>
</dbReference>
<evidence type="ECO:0000259" key="2">
    <source>
        <dbReference type="PROSITE" id="PS50943"/>
    </source>
</evidence>
<dbReference type="SUPFAM" id="SSF51182">
    <property type="entry name" value="RmlC-like cupins"/>
    <property type="match status" value="1"/>
</dbReference>
<dbReference type="PROSITE" id="PS50943">
    <property type="entry name" value="HTH_CROC1"/>
    <property type="match status" value="1"/>
</dbReference>